<dbReference type="InterPro" id="IPR005338">
    <property type="entry name" value="Anhydro_N_Ac-Mur_kinase"/>
</dbReference>
<dbReference type="OMA" id="TGPGNMV"/>
<dbReference type="CDD" id="cd24050">
    <property type="entry name" value="ASKHA_NBD_ANMK"/>
    <property type="match status" value="1"/>
</dbReference>
<dbReference type="GO" id="GO:0005524">
    <property type="term" value="F:ATP binding"/>
    <property type="evidence" value="ECO:0007669"/>
    <property type="project" value="InterPro"/>
</dbReference>
<gene>
    <name evidence="1" type="ORF">DFA_10616</name>
</gene>
<dbReference type="GO" id="GO:0009254">
    <property type="term" value="P:peptidoglycan turnover"/>
    <property type="evidence" value="ECO:0007669"/>
    <property type="project" value="InterPro"/>
</dbReference>
<evidence type="ECO:0000313" key="2">
    <source>
        <dbReference type="Proteomes" id="UP000007797"/>
    </source>
</evidence>
<dbReference type="RefSeq" id="XP_004354520.1">
    <property type="nucleotide sequence ID" value="XM_004354468.1"/>
</dbReference>
<dbReference type="KEGG" id="dfa:DFA_10616"/>
<accession>F4QAQ4</accession>
<dbReference type="GO" id="GO:0016773">
    <property type="term" value="F:phosphotransferase activity, alcohol group as acceptor"/>
    <property type="evidence" value="ECO:0007669"/>
    <property type="project" value="InterPro"/>
</dbReference>
<protein>
    <recommendedName>
        <fullName evidence="3">Anhydro-N-acetylmuramic acid kinase</fullName>
    </recommendedName>
</protein>
<dbReference type="HAMAP" id="MF_01270">
    <property type="entry name" value="AnhMurNAc_kinase"/>
    <property type="match status" value="1"/>
</dbReference>
<dbReference type="SUPFAM" id="SSF53067">
    <property type="entry name" value="Actin-like ATPase domain"/>
    <property type="match status" value="1"/>
</dbReference>
<dbReference type="Gene3D" id="3.30.420.40">
    <property type="match status" value="2"/>
</dbReference>
<keyword evidence="2" id="KW-1185">Reference proteome</keyword>
<evidence type="ECO:0008006" key="3">
    <source>
        <dbReference type="Google" id="ProtNLM"/>
    </source>
</evidence>
<name>F4QAQ4_CACFS</name>
<dbReference type="NCBIfam" id="NF007139">
    <property type="entry name" value="PRK09585.1-3"/>
    <property type="match status" value="1"/>
</dbReference>
<dbReference type="AlphaFoldDB" id="F4QAQ4"/>
<proteinExistence type="inferred from homology"/>
<dbReference type="OrthoDB" id="5427593at2759"/>
<organism evidence="1 2">
    <name type="scientific">Cavenderia fasciculata</name>
    <name type="common">Slime mold</name>
    <name type="synonym">Dictyostelium fasciculatum</name>
    <dbReference type="NCBI Taxonomy" id="261658"/>
    <lineage>
        <taxon>Eukaryota</taxon>
        <taxon>Amoebozoa</taxon>
        <taxon>Evosea</taxon>
        <taxon>Eumycetozoa</taxon>
        <taxon>Dictyostelia</taxon>
        <taxon>Acytosteliales</taxon>
        <taxon>Cavenderiaceae</taxon>
        <taxon>Cavenderia</taxon>
    </lineage>
</organism>
<dbReference type="EMBL" id="GL883026">
    <property type="protein sequence ID" value="EGG15773.1"/>
    <property type="molecule type" value="Genomic_DNA"/>
</dbReference>
<dbReference type="PANTHER" id="PTHR30605">
    <property type="entry name" value="ANHYDRO-N-ACETYLMURAMIC ACID KINASE"/>
    <property type="match status" value="1"/>
</dbReference>
<dbReference type="GeneID" id="14867399"/>
<reference evidence="2" key="1">
    <citation type="journal article" date="2011" name="Genome Res.">
        <title>Phylogeny-wide analysis of social amoeba genomes highlights ancient origins for complex intercellular communication.</title>
        <authorList>
            <person name="Heidel A.J."/>
            <person name="Lawal H.M."/>
            <person name="Felder M."/>
            <person name="Schilde C."/>
            <person name="Helps N.R."/>
            <person name="Tunggal B."/>
            <person name="Rivero F."/>
            <person name="John U."/>
            <person name="Schleicher M."/>
            <person name="Eichinger L."/>
            <person name="Platzer M."/>
            <person name="Noegel A.A."/>
            <person name="Schaap P."/>
            <person name="Gloeckner G."/>
        </authorList>
    </citation>
    <scope>NUCLEOTIDE SEQUENCE [LARGE SCALE GENOMIC DNA]</scope>
    <source>
        <strain evidence="2">SH3</strain>
    </source>
</reference>
<dbReference type="PANTHER" id="PTHR30605:SF0">
    <property type="entry name" value="ANHYDRO-N-ACETYLMURAMIC ACID KINASE"/>
    <property type="match status" value="1"/>
</dbReference>
<sequence length="427" mass="46954">MNNNNNNNNNDDDDDQTPLYIGVMSGTSLDGVDVVLASIKQQPSSSSSKLVIKEIYSIEYPIPLDIKNQVIDLSTSNPTSIGQIGLLDARLGDLYTDAIQYLLNRLPTNIDKKRIVAIGNHGQTVWHSPNTTPLFTMQLGDNHRIVSKLNITVVGQFRQRDMALGGQGAPLLPAFHHLLLSDPIETRAVLNIGGIANITILPTTTNNNDQKEGIIGFDTGPGNVLMDGWINKCKGCQYDNNGEWALSGKVNQCLFDRLITNTLDYLDRQPPKSTGRELYNLKWLQSILEDTEKETNQPLKSEDVQRTLLQLTAYTITSQIKKVMAGNNRVDRLDRLLLCGGGSRNIGLVELIRQMINNDNYQNSVVIVEATDRQGVSSQNMEALAFAWMAFRTMNNLPSNLPSVTGASSRSILGCIYPSSSSSSSSS</sequence>
<dbReference type="GO" id="GO:0006040">
    <property type="term" value="P:amino sugar metabolic process"/>
    <property type="evidence" value="ECO:0007669"/>
    <property type="project" value="InterPro"/>
</dbReference>
<evidence type="ECO:0000313" key="1">
    <source>
        <dbReference type="EMBL" id="EGG15773.1"/>
    </source>
</evidence>
<dbReference type="Pfam" id="PF03702">
    <property type="entry name" value="AnmK"/>
    <property type="match status" value="1"/>
</dbReference>
<dbReference type="Proteomes" id="UP000007797">
    <property type="component" value="Unassembled WGS sequence"/>
</dbReference>
<dbReference type="STRING" id="1054147.F4QAQ4"/>
<dbReference type="InterPro" id="IPR043129">
    <property type="entry name" value="ATPase_NBD"/>
</dbReference>